<dbReference type="InterPro" id="IPR012548">
    <property type="entry name" value="MATCAP"/>
</dbReference>
<evidence type="ECO:0000256" key="4">
    <source>
        <dbReference type="ARBA" id="ARBA00023049"/>
    </source>
</evidence>
<dbReference type="EMBL" id="CP036434">
    <property type="protein sequence ID" value="QDV05307.1"/>
    <property type="molecule type" value="Genomic_DNA"/>
</dbReference>
<dbReference type="PANTHER" id="PTHR31817">
    <property type="match status" value="1"/>
</dbReference>
<evidence type="ECO:0000313" key="5">
    <source>
        <dbReference type="EMBL" id="QDV05307.1"/>
    </source>
</evidence>
<dbReference type="GO" id="GO:0080164">
    <property type="term" value="P:regulation of nitric oxide metabolic process"/>
    <property type="evidence" value="ECO:0007669"/>
    <property type="project" value="TreeGrafter"/>
</dbReference>
<name>A0A518EMJ0_9BACT</name>
<comment type="cofactor">
    <cofactor evidence="1">
        <name>Zn(2+)</name>
        <dbReference type="ChEBI" id="CHEBI:29105"/>
    </cofactor>
</comment>
<proteinExistence type="predicted"/>
<gene>
    <name evidence="5" type="ORF">Poly30_08030</name>
</gene>
<dbReference type="NCBIfam" id="TIGR02421">
    <property type="entry name" value="QEGLA"/>
    <property type="match status" value="1"/>
</dbReference>
<evidence type="ECO:0000313" key="6">
    <source>
        <dbReference type="Proteomes" id="UP000320390"/>
    </source>
</evidence>
<dbReference type="OrthoDB" id="9785840at2"/>
<protein>
    <recommendedName>
        <fullName evidence="7">Flavohemoglobin expression-modulating QEGLA motif protein</fullName>
    </recommendedName>
</protein>
<keyword evidence="6" id="KW-1185">Reference proteome</keyword>
<sequence>MSHKAEVGATIRELSDQLIEAQRPIRILEAVKWDEGVKDAFFRGGCKSLPKVDSATYSARALGFDPEAKIAQLFDLELQTRKRLGEFNPVGKILRRMALEYSDSVRMIAARGTENFSRWSQELYGSAHDVFYQGEPTMAEFGEIIAGDLAEVEASKHLSPNRKTIPASEAVGILSDWFAKSFATGDMKIDVRLSDGIIADAAAGADYIKLRANAHYSERDLRLLEAHEGWVHVGTTLNGLAQPYCTFLSKGPPSSTITQEGIAIFIENVSFRSYPERVLRVANRVRAVAMAEDGADFLDVFRFYREQGLGDGEAYNGASRVFRGSLPDGKPFTKDISYVKGFVQVFCFVQLAIKRGLLNRIPMLFCGKATLEDIKVLSELVEEGLVVAPKLLPPQMADMHGLVAWMSYSNFLRQLSLTSIERDYATIL</sequence>
<evidence type="ECO:0000256" key="3">
    <source>
        <dbReference type="ARBA" id="ARBA00022801"/>
    </source>
</evidence>
<organism evidence="5 6">
    <name type="scientific">Saltatorellus ferox</name>
    <dbReference type="NCBI Taxonomy" id="2528018"/>
    <lineage>
        <taxon>Bacteria</taxon>
        <taxon>Pseudomonadati</taxon>
        <taxon>Planctomycetota</taxon>
        <taxon>Planctomycetia</taxon>
        <taxon>Planctomycetia incertae sedis</taxon>
        <taxon>Saltatorellus</taxon>
    </lineage>
</organism>
<dbReference type="Pfam" id="PF08014">
    <property type="entry name" value="MATCAP"/>
    <property type="match status" value="1"/>
</dbReference>
<keyword evidence="2" id="KW-0645">Protease</keyword>
<accession>A0A518EMJ0</accession>
<dbReference type="AlphaFoldDB" id="A0A518EMJ0"/>
<evidence type="ECO:0000256" key="2">
    <source>
        <dbReference type="ARBA" id="ARBA00022670"/>
    </source>
</evidence>
<dbReference type="GO" id="GO:0006508">
    <property type="term" value="P:proteolysis"/>
    <property type="evidence" value="ECO:0007669"/>
    <property type="project" value="UniProtKB-KW"/>
</dbReference>
<dbReference type="GO" id="GO:0008237">
    <property type="term" value="F:metallopeptidase activity"/>
    <property type="evidence" value="ECO:0007669"/>
    <property type="project" value="UniProtKB-KW"/>
</dbReference>
<dbReference type="InterPro" id="IPR012656">
    <property type="entry name" value="CHP02421_QEGLA"/>
</dbReference>
<dbReference type="PANTHER" id="PTHR31817:SF0">
    <property type="entry name" value="CHROMOSOME UNDETERMINED SCAFFOLD_67, WHOLE GENOME SHOTGUN SEQUENCE"/>
    <property type="match status" value="1"/>
</dbReference>
<reference evidence="5 6" key="1">
    <citation type="submission" date="2019-02" db="EMBL/GenBank/DDBJ databases">
        <title>Deep-cultivation of Planctomycetes and their phenomic and genomic characterization uncovers novel biology.</title>
        <authorList>
            <person name="Wiegand S."/>
            <person name="Jogler M."/>
            <person name="Boedeker C."/>
            <person name="Pinto D."/>
            <person name="Vollmers J."/>
            <person name="Rivas-Marin E."/>
            <person name="Kohn T."/>
            <person name="Peeters S.H."/>
            <person name="Heuer A."/>
            <person name="Rast P."/>
            <person name="Oberbeckmann S."/>
            <person name="Bunk B."/>
            <person name="Jeske O."/>
            <person name="Meyerdierks A."/>
            <person name="Storesund J.E."/>
            <person name="Kallscheuer N."/>
            <person name="Luecker S."/>
            <person name="Lage O.M."/>
            <person name="Pohl T."/>
            <person name="Merkel B.J."/>
            <person name="Hornburger P."/>
            <person name="Mueller R.-W."/>
            <person name="Bruemmer F."/>
            <person name="Labrenz M."/>
            <person name="Spormann A.M."/>
            <person name="Op den Camp H."/>
            <person name="Overmann J."/>
            <person name="Amann R."/>
            <person name="Jetten M.S.M."/>
            <person name="Mascher T."/>
            <person name="Medema M.H."/>
            <person name="Devos D.P."/>
            <person name="Kaster A.-K."/>
            <person name="Ovreas L."/>
            <person name="Rohde M."/>
            <person name="Galperin M.Y."/>
            <person name="Jogler C."/>
        </authorList>
    </citation>
    <scope>NUCLEOTIDE SEQUENCE [LARGE SCALE GENOMIC DNA]</scope>
    <source>
        <strain evidence="5 6">Poly30</strain>
    </source>
</reference>
<evidence type="ECO:0008006" key="7">
    <source>
        <dbReference type="Google" id="ProtNLM"/>
    </source>
</evidence>
<dbReference type="SMART" id="SM01154">
    <property type="entry name" value="DUF1704"/>
    <property type="match status" value="1"/>
</dbReference>
<keyword evidence="4" id="KW-0482">Metalloprotease</keyword>
<evidence type="ECO:0000256" key="1">
    <source>
        <dbReference type="ARBA" id="ARBA00001947"/>
    </source>
</evidence>
<dbReference type="Proteomes" id="UP000320390">
    <property type="component" value="Chromosome"/>
</dbReference>
<dbReference type="RefSeq" id="WP_145194720.1">
    <property type="nucleotide sequence ID" value="NZ_CP036434.1"/>
</dbReference>
<keyword evidence="3" id="KW-0378">Hydrolase</keyword>